<dbReference type="Pfam" id="PF12708">
    <property type="entry name" value="Pect-lyase_RHGA_epim"/>
    <property type="match status" value="1"/>
</dbReference>
<dbReference type="InterPro" id="IPR024535">
    <property type="entry name" value="RHGA/B-epi-like_pectate_lyase"/>
</dbReference>
<dbReference type="Gene3D" id="2.160.20.10">
    <property type="entry name" value="Single-stranded right-handed beta-helix, Pectin lyase-like"/>
    <property type="match status" value="1"/>
</dbReference>
<dbReference type="EMBL" id="PYGD01000001">
    <property type="protein sequence ID" value="PSK94640.1"/>
    <property type="molecule type" value="Genomic_DNA"/>
</dbReference>
<dbReference type="RefSeq" id="WP_106521332.1">
    <property type="nucleotide sequence ID" value="NZ_PYGD01000001.1"/>
</dbReference>
<evidence type="ECO:0000259" key="2">
    <source>
        <dbReference type="Pfam" id="PF13229"/>
    </source>
</evidence>
<keyword evidence="3" id="KW-0456">Lyase</keyword>
<gene>
    <name evidence="3" type="ORF">B0I18_101799</name>
</gene>
<dbReference type="OrthoDB" id="8428774at2"/>
<name>A0A2P8DBN9_9BACT</name>
<feature type="domain" description="Rhamnogalacturonase A/B/Epimerase-like pectate lyase" evidence="1">
    <location>
        <begin position="9"/>
        <end position="97"/>
    </location>
</feature>
<evidence type="ECO:0000313" key="3">
    <source>
        <dbReference type="EMBL" id="PSK94640.1"/>
    </source>
</evidence>
<feature type="domain" description="Right handed beta helix" evidence="2">
    <location>
        <begin position="98"/>
        <end position="217"/>
    </location>
</feature>
<organism evidence="3 4">
    <name type="scientific">Taibaiella chishuiensis</name>
    <dbReference type="NCBI Taxonomy" id="1434707"/>
    <lineage>
        <taxon>Bacteria</taxon>
        <taxon>Pseudomonadati</taxon>
        <taxon>Bacteroidota</taxon>
        <taxon>Chitinophagia</taxon>
        <taxon>Chitinophagales</taxon>
        <taxon>Chitinophagaceae</taxon>
        <taxon>Taibaiella</taxon>
    </lineage>
</organism>
<dbReference type="InterPro" id="IPR039448">
    <property type="entry name" value="Beta_helix"/>
</dbReference>
<dbReference type="InterPro" id="IPR011050">
    <property type="entry name" value="Pectin_lyase_fold/virulence"/>
</dbReference>
<protein>
    <submittedName>
        <fullName evidence="3">Parallel beta helix pectate lyase-like protein</fullName>
    </submittedName>
</protein>
<comment type="caution">
    <text evidence="3">The sequence shown here is derived from an EMBL/GenBank/DDBJ whole genome shotgun (WGS) entry which is preliminary data.</text>
</comment>
<keyword evidence="4" id="KW-1185">Reference proteome</keyword>
<dbReference type="InterPro" id="IPR012334">
    <property type="entry name" value="Pectin_lyas_fold"/>
</dbReference>
<dbReference type="SUPFAM" id="SSF51126">
    <property type="entry name" value="Pectin lyase-like"/>
    <property type="match status" value="1"/>
</dbReference>
<evidence type="ECO:0000259" key="1">
    <source>
        <dbReference type="Pfam" id="PF12708"/>
    </source>
</evidence>
<dbReference type="GO" id="GO:0016829">
    <property type="term" value="F:lyase activity"/>
    <property type="evidence" value="ECO:0007669"/>
    <property type="project" value="UniProtKB-KW"/>
</dbReference>
<dbReference type="Pfam" id="PF13229">
    <property type="entry name" value="Beta_helix"/>
    <property type="match status" value="1"/>
</dbReference>
<sequence>MSLTPILSINVKDYGATGNGSTDDTVKIQDAVAAVVSLTQTVSLPTGQAYLSTGPTLYFPPGIYIISAPIVLPQAIKIVGDNAILMPPSTAERTFNAFSFANTYDVRIERMTFTAFDTAVEFPGGNLDSSRIVIDGCIFRSSNKGILLGSVSTLSNIMNSKFYNNTMAVDILTSDSVTIKDCWIYAGEMHSPEPGPGIEVRPCQIRNTNGILHFENNLLVPAPPAAGTIEPAWINNYAYVKAANLRQGGEPGSFTLVNNFAGTAGLVSGGPMQTAVIVKDSICMAVYGNIYRDPNGFVYAQPAAIRFIKVPNLTVLKNNVGFVDCKAIDCSLHAYHDDTEPTVFDPAKITAMLAASGASTSITAIEVANNSGPYLFPLGPDPQKPQLAYIPEQLYPFARTNESLWPNRRRPVLPQSATTLSGNVSTYTFDLAAGFYNGLKDKTFLLRFSGDPLLGGSSMYSGGIVGILRINGTYTASALQFALVYKELFNQIATPGSFLSGTFGVVAKWQTTGTDLLPFTSLSQTDQQFVVEITGADALVNLELIVLDDL</sequence>
<proteinExistence type="predicted"/>
<dbReference type="Proteomes" id="UP000240572">
    <property type="component" value="Unassembled WGS sequence"/>
</dbReference>
<accession>A0A2P8DBN9</accession>
<evidence type="ECO:0000313" key="4">
    <source>
        <dbReference type="Proteomes" id="UP000240572"/>
    </source>
</evidence>
<reference evidence="3 4" key="1">
    <citation type="submission" date="2018-03" db="EMBL/GenBank/DDBJ databases">
        <title>Genomic Encyclopedia of Type Strains, Phase III (KMG-III): the genomes of soil and plant-associated and newly described type strains.</title>
        <authorList>
            <person name="Whitman W."/>
        </authorList>
    </citation>
    <scope>NUCLEOTIDE SEQUENCE [LARGE SCALE GENOMIC DNA]</scope>
    <source>
        <strain evidence="3 4">CGMCC 1.12700</strain>
    </source>
</reference>
<dbReference type="AlphaFoldDB" id="A0A2P8DBN9"/>